<dbReference type="PANTHER" id="PTHR33630">
    <property type="entry name" value="CUTINASE RV1984C-RELATED-RELATED"/>
    <property type="match status" value="1"/>
</dbReference>
<dbReference type="InterPro" id="IPR000675">
    <property type="entry name" value="Cutinase/axe"/>
</dbReference>
<dbReference type="GO" id="GO:0052689">
    <property type="term" value="F:carboxylic ester hydrolase activity"/>
    <property type="evidence" value="ECO:0007669"/>
    <property type="project" value="UniProtKB-KW"/>
</dbReference>
<name>A0A5C5UI84_9CORY</name>
<keyword evidence="5" id="KW-0732">Signal</keyword>
<comment type="caution">
    <text evidence="6">The sequence shown here is derived from an EMBL/GenBank/DDBJ whole genome shotgun (WGS) entry which is preliminary data.</text>
</comment>
<dbReference type="Proteomes" id="UP000320791">
    <property type="component" value="Unassembled WGS sequence"/>
</dbReference>
<proteinExistence type="inferred from homology"/>
<dbReference type="AlphaFoldDB" id="A0A5C5UI84"/>
<dbReference type="PANTHER" id="PTHR33630:SF9">
    <property type="entry name" value="CUTINASE 4"/>
    <property type="match status" value="1"/>
</dbReference>
<accession>A0A5C5UI84</accession>
<keyword evidence="4" id="KW-1015">Disulfide bond</keyword>
<organism evidence="6 7">
    <name type="scientific">Corynebacterium canis</name>
    <dbReference type="NCBI Taxonomy" id="679663"/>
    <lineage>
        <taxon>Bacteria</taxon>
        <taxon>Bacillati</taxon>
        <taxon>Actinomycetota</taxon>
        <taxon>Actinomycetes</taxon>
        <taxon>Mycobacteriales</taxon>
        <taxon>Corynebacteriaceae</taxon>
        <taxon>Corynebacterium</taxon>
    </lineage>
</organism>
<gene>
    <name evidence="6" type="ORF">FRX94_06265</name>
</gene>
<protein>
    <submittedName>
        <fullName evidence="6">Cutinase family protein</fullName>
    </submittedName>
</protein>
<feature type="signal peptide" evidence="5">
    <location>
        <begin position="1"/>
        <end position="27"/>
    </location>
</feature>
<dbReference type="Pfam" id="PF01083">
    <property type="entry name" value="Cutinase"/>
    <property type="match status" value="1"/>
</dbReference>
<evidence type="ECO:0000256" key="3">
    <source>
        <dbReference type="ARBA" id="ARBA00022801"/>
    </source>
</evidence>
<feature type="chain" id="PRO_5022758147" evidence="5">
    <location>
        <begin position="28"/>
        <end position="287"/>
    </location>
</feature>
<keyword evidence="7" id="KW-1185">Reference proteome</keyword>
<evidence type="ECO:0000313" key="6">
    <source>
        <dbReference type="EMBL" id="TWT25569.1"/>
    </source>
</evidence>
<sequence>MQKPTRTAIATITGTLFSVVGIPVAHADEAQECPEVEIVVARGTTEGDIGPQRYGSTVSNGFEGEVLARLFRFLEQRHGEALFDDVAITGIADTAYRAEPVLPDEVVEPDDMDERVENAWDLIVRYGPIPMIIEPAIEFVRSVFDGVNTIPTAMENQDQETGCSSQTILVGYSQGAMVLQSYEKQLADQGRLVGALMIGDPQLKMGQANAGQPQHSGGLFGGSALAPQQVAPRYEYCKRNDFVCDTSAEVIPGIDVHLSYFDPETVRDADEKATADMLAQWVEGAKS</sequence>
<dbReference type="EMBL" id="VOHM01000011">
    <property type="protein sequence ID" value="TWT25569.1"/>
    <property type="molecule type" value="Genomic_DNA"/>
</dbReference>
<evidence type="ECO:0000313" key="7">
    <source>
        <dbReference type="Proteomes" id="UP000320791"/>
    </source>
</evidence>
<evidence type="ECO:0000256" key="2">
    <source>
        <dbReference type="ARBA" id="ARBA00022487"/>
    </source>
</evidence>
<dbReference type="SUPFAM" id="SSF53474">
    <property type="entry name" value="alpha/beta-Hydrolases"/>
    <property type="match status" value="1"/>
</dbReference>
<reference evidence="6 7" key="1">
    <citation type="submission" date="2019-08" db="EMBL/GenBank/DDBJ databases">
        <authorList>
            <person name="Lei W."/>
        </authorList>
    </citation>
    <scope>NUCLEOTIDE SEQUENCE [LARGE SCALE GENOMIC DNA]</scope>
    <source>
        <strain evidence="6 7">CCUG 58627</strain>
    </source>
</reference>
<evidence type="ECO:0000256" key="5">
    <source>
        <dbReference type="SAM" id="SignalP"/>
    </source>
</evidence>
<keyword evidence="2" id="KW-0719">Serine esterase</keyword>
<keyword evidence="3" id="KW-0378">Hydrolase</keyword>
<dbReference type="InterPro" id="IPR029058">
    <property type="entry name" value="AB_hydrolase_fold"/>
</dbReference>
<dbReference type="OrthoDB" id="4457739at2"/>
<comment type="similarity">
    <text evidence="1">Belongs to the cutinase family.</text>
</comment>
<evidence type="ECO:0000256" key="4">
    <source>
        <dbReference type="ARBA" id="ARBA00023157"/>
    </source>
</evidence>
<dbReference type="Gene3D" id="3.40.50.1820">
    <property type="entry name" value="alpha/beta hydrolase"/>
    <property type="match status" value="1"/>
</dbReference>
<dbReference type="SMART" id="SM01110">
    <property type="entry name" value="Cutinase"/>
    <property type="match status" value="1"/>
</dbReference>
<evidence type="ECO:0000256" key="1">
    <source>
        <dbReference type="ARBA" id="ARBA00007534"/>
    </source>
</evidence>